<name>A0A6N4SUX1_CYTH3</name>
<dbReference type="Proteomes" id="UP000001822">
    <property type="component" value="Chromosome"/>
</dbReference>
<gene>
    <name evidence="1" type="ordered locus">CHU_2961</name>
</gene>
<evidence type="ECO:0000313" key="1">
    <source>
        <dbReference type="EMBL" id="ABG60203.1"/>
    </source>
</evidence>
<sequence length="142" mass="16859">MFITQKELINGFLNEEIRILHLKVDEEYYDVLLYYIPFNSKSNIVCKIVDIEVPIQLFLLSCDDFRGIQSIYANVFLPDLASEDYNMKTLQIDFIRIIEPKDEVCYLDLLLRRIDETNNKLKNLKALEYKVKSYDSIYSVKK</sequence>
<reference evidence="1 2" key="1">
    <citation type="journal article" date="2007" name="Appl. Environ. Microbiol.">
        <title>Genome sequence of the cellulolytic gliding bacterium Cytophaga hutchinsonii.</title>
        <authorList>
            <person name="Xie G."/>
            <person name="Bruce D.C."/>
            <person name="Challacombe J.F."/>
            <person name="Chertkov O."/>
            <person name="Detter J.C."/>
            <person name="Gilna P."/>
            <person name="Han C.S."/>
            <person name="Lucas S."/>
            <person name="Misra M."/>
            <person name="Myers G.L."/>
            <person name="Richardson P."/>
            <person name="Tapia R."/>
            <person name="Thayer N."/>
            <person name="Thompson L.S."/>
            <person name="Brettin T.S."/>
            <person name="Henrissat B."/>
            <person name="Wilson D.B."/>
            <person name="McBride M.J."/>
        </authorList>
    </citation>
    <scope>NUCLEOTIDE SEQUENCE [LARGE SCALE GENOMIC DNA]</scope>
    <source>
        <strain evidence="2">ATCC 33406 / DSM 1761 / CIP 103989 / NBRC 15051 / NCIMB 9469 / D465</strain>
    </source>
</reference>
<organism evidence="1 2">
    <name type="scientific">Cytophaga hutchinsonii (strain ATCC 33406 / DSM 1761 / CIP 103989 / NBRC 15051 / NCIMB 9469 / D465)</name>
    <dbReference type="NCBI Taxonomy" id="269798"/>
    <lineage>
        <taxon>Bacteria</taxon>
        <taxon>Pseudomonadati</taxon>
        <taxon>Bacteroidota</taxon>
        <taxon>Cytophagia</taxon>
        <taxon>Cytophagales</taxon>
        <taxon>Cytophagaceae</taxon>
        <taxon>Cytophaga</taxon>
    </lineage>
</organism>
<dbReference type="AlphaFoldDB" id="A0A6N4SUX1"/>
<dbReference type="EMBL" id="CP000383">
    <property type="protein sequence ID" value="ABG60203.1"/>
    <property type="molecule type" value="Genomic_DNA"/>
</dbReference>
<keyword evidence="2" id="KW-1185">Reference proteome</keyword>
<protein>
    <submittedName>
        <fullName evidence="1">Uncharacterized protein</fullName>
    </submittedName>
</protein>
<dbReference type="KEGG" id="chu:CHU_2961"/>
<dbReference type="RefSeq" id="WP_011586313.1">
    <property type="nucleotide sequence ID" value="NC_008255.1"/>
</dbReference>
<accession>A0A6N4SUX1</accession>
<proteinExistence type="predicted"/>
<evidence type="ECO:0000313" key="2">
    <source>
        <dbReference type="Proteomes" id="UP000001822"/>
    </source>
</evidence>